<organism evidence="2 3">
    <name type="scientific">Cercospora beticola</name>
    <name type="common">Sugarbeet leaf spot fungus</name>
    <dbReference type="NCBI Taxonomy" id="122368"/>
    <lineage>
        <taxon>Eukaryota</taxon>
        <taxon>Fungi</taxon>
        <taxon>Dikarya</taxon>
        <taxon>Ascomycota</taxon>
        <taxon>Pezizomycotina</taxon>
        <taxon>Dothideomycetes</taxon>
        <taxon>Dothideomycetidae</taxon>
        <taxon>Mycosphaerellales</taxon>
        <taxon>Mycosphaerellaceae</taxon>
        <taxon>Cercospora</taxon>
    </lineage>
</organism>
<dbReference type="Proteomes" id="UP000230605">
    <property type="component" value="Chromosome 8"/>
</dbReference>
<proteinExistence type="predicted"/>
<accession>A0A2G5HTH2</accession>
<name>A0A2G5HTH2_CERBT</name>
<sequence>MRTTTITKMPPVTRSGIWRPDRSRLSRSGSTLACHMRTTTITKMPPVARLLVLHRSSGLHMGARSTTVATITLLLAPPHLLPNISNFRLRRICLGGRCGAFDKLRCMVFLSCFGHECSVDSTCDARVRAVI</sequence>
<reference evidence="2 3" key="1">
    <citation type="submission" date="2015-10" db="EMBL/GenBank/DDBJ databases">
        <title>The cercosporin biosynthetic gene cluster was horizontally transferred to several fungal lineages and shown to be expanded in Cercospora beticola based on microsynteny with recipient genomes.</title>
        <authorList>
            <person name="De Jonge R."/>
            <person name="Ebert M.K."/>
            <person name="Suttle J.C."/>
            <person name="Jurick Ii W.M."/>
            <person name="Secor G.A."/>
            <person name="Thomma B.P."/>
            <person name="Van De Peer Y."/>
            <person name="Bolton M.D."/>
        </authorList>
    </citation>
    <scope>NUCLEOTIDE SEQUENCE [LARGE SCALE GENOMIC DNA]</scope>
    <source>
        <strain evidence="2 3">09-40</strain>
    </source>
</reference>
<evidence type="ECO:0000313" key="3">
    <source>
        <dbReference type="Proteomes" id="UP000230605"/>
    </source>
</evidence>
<protein>
    <submittedName>
        <fullName evidence="2">Uncharacterized protein</fullName>
    </submittedName>
</protein>
<evidence type="ECO:0000313" key="2">
    <source>
        <dbReference type="EMBL" id="PIA95830.1"/>
    </source>
</evidence>
<comment type="caution">
    <text evidence="2">The sequence shown here is derived from an EMBL/GenBank/DDBJ whole genome shotgun (WGS) entry which is preliminary data.</text>
</comment>
<gene>
    <name evidence="2" type="ORF">CB0940_10370</name>
</gene>
<dbReference type="AlphaFoldDB" id="A0A2G5HTH2"/>
<evidence type="ECO:0000256" key="1">
    <source>
        <dbReference type="SAM" id="MobiDB-lite"/>
    </source>
</evidence>
<dbReference type="EMBL" id="LKMD01000103">
    <property type="protein sequence ID" value="PIA95830.1"/>
    <property type="molecule type" value="Genomic_DNA"/>
</dbReference>
<feature type="region of interest" description="Disordered" evidence="1">
    <location>
        <begin position="1"/>
        <end position="25"/>
    </location>
</feature>